<dbReference type="InterPro" id="IPR036388">
    <property type="entry name" value="WH-like_DNA-bd_sf"/>
</dbReference>
<comment type="caution">
    <text evidence="6">The sequence shown here is derived from an EMBL/GenBank/DDBJ whole genome shotgun (WGS) entry which is preliminary data.</text>
</comment>
<comment type="similarity">
    <text evidence="1">Belongs to the LysR transcriptional regulatory family.</text>
</comment>
<evidence type="ECO:0000259" key="5">
    <source>
        <dbReference type="PROSITE" id="PS50931"/>
    </source>
</evidence>
<evidence type="ECO:0000313" key="6">
    <source>
        <dbReference type="EMBL" id="MCH4293003.1"/>
    </source>
</evidence>
<dbReference type="Pfam" id="PF03466">
    <property type="entry name" value="LysR_substrate"/>
    <property type="match status" value="1"/>
</dbReference>
<evidence type="ECO:0000256" key="2">
    <source>
        <dbReference type="ARBA" id="ARBA00023015"/>
    </source>
</evidence>
<keyword evidence="7" id="KW-1185">Reference proteome</keyword>
<dbReference type="InterPro" id="IPR005119">
    <property type="entry name" value="LysR_subst-bd"/>
</dbReference>
<dbReference type="Gene3D" id="3.40.190.290">
    <property type="match status" value="1"/>
</dbReference>
<dbReference type="AlphaFoldDB" id="A0AAJ1BDZ3"/>
<accession>A0AAJ1BDZ3</accession>
<dbReference type="GO" id="GO:0003700">
    <property type="term" value="F:DNA-binding transcription factor activity"/>
    <property type="evidence" value="ECO:0007669"/>
    <property type="project" value="InterPro"/>
</dbReference>
<feature type="domain" description="HTH lysR-type" evidence="5">
    <location>
        <begin position="1"/>
        <end position="60"/>
    </location>
</feature>
<dbReference type="PANTHER" id="PTHR30126">
    <property type="entry name" value="HTH-TYPE TRANSCRIPTIONAL REGULATOR"/>
    <property type="match status" value="1"/>
</dbReference>
<dbReference type="SUPFAM" id="SSF46785">
    <property type="entry name" value="Winged helix' DNA-binding domain"/>
    <property type="match status" value="1"/>
</dbReference>
<dbReference type="Pfam" id="PF00126">
    <property type="entry name" value="HTH_1"/>
    <property type="match status" value="1"/>
</dbReference>
<proteinExistence type="inferred from homology"/>
<evidence type="ECO:0000256" key="3">
    <source>
        <dbReference type="ARBA" id="ARBA00023125"/>
    </source>
</evidence>
<dbReference type="SUPFAM" id="SSF53850">
    <property type="entry name" value="Periplasmic binding protein-like II"/>
    <property type="match status" value="1"/>
</dbReference>
<organism evidence="6 7">
    <name type="scientific">Shewanella zhuhaiensis</name>
    <dbReference type="NCBI Taxonomy" id="2919576"/>
    <lineage>
        <taxon>Bacteria</taxon>
        <taxon>Pseudomonadati</taxon>
        <taxon>Pseudomonadota</taxon>
        <taxon>Gammaproteobacteria</taxon>
        <taxon>Alteromonadales</taxon>
        <taxon>Shewanellaceae</taxon>
        <taxon>Shewanella</taxon>
    </lineage>
</organism>
<dbReference type="InterPro" id="IPR036390">
    <property type="entry name" value="WH_DNA-bd_sf"/>
</dbReference>
<evidence type="ECO:0000313" key="7">
    <source>
        <dbReference type="Proteomes" id="UP001297581"/>
    </source>
</evidence>
<name>A0AAJ1BDZ3_9GAMM</name>
<dbReference type="GO" id="GO:0000976">
    <property type="term" value="F:transcription cis-regulatory region binding"/>
    <property type="evidence" value="ECO:0007669"/>
    <property type="project" value="TreeGrafter"/>
</dbReference>
<dbReference type="PROSITE" id="PS50931">
    <property type="entry name" value="HTH_LYSR"/>
    <property type="match status" value="1"/>
</dbReference>
<keyword evidence="3" id="KW-0238">DNA-binding</keyword>
<gene>
    <name evidence="6" type="ORF">MJ923_01630</name>
</gene>
<evidence type="ECO:0000256" key="4">
    <source>
        <dbReference type="ARBA" id="ARBA00023163"/>
    </source>
</evidence>
<dbReference type="RefSeq" id="WP_240589627.1">
    <property type="nucleotide sequence ID" value="NZ_JAKUDL010000001.1"/>
</dbReference>
<keyword evidence="4" id="KW-0804">Transcription</keyword>
<keyword evidence="2" id="KW-0805">Transcription regulation</keyword>
<dbReference type="EMBL" id="JAKUDL010000001">
    <property type="protein sequence ID" value="MCH4293003.1"/>
    <property type="molecule type" value="Genomic_DNA"/>
</dbReference>
<dbReference type="InterPro" id="IPR000847">
    <property type="entry name" value="LysR_HTH_N"/>
</dbReference>
<dbReference type="Proteomes" id="UP001297581">
    <property type="component" value="Unassembled WGS sequence"/>
</dbReference>
<protein>
    <submittedName>
        <fullName evidence="6">LysR family transcriptional regulator</fullName>
    </submittedName>
</protein>
<sequence length="302" mass="34178">MNFSLEQLLAFVTVYEKLSFSKAAVKLNKHRTTIGQVITNLEDQLAVTLFERIGRTVEPTEDGHLLYLYAKQVIEQVRSFDKMALSLSYGALGRVIFAYPSFIPSHALSLIRKQLAQDFPAMQVEFVVRDREAIKQGIIDGSIHFGVVNIHDSTAMHSMDSTFLGHVEFLPYVQSNGWLHTLDKSQVVNALRTERQIMLKSLVDERMGNKFLFSANHELVDQQALIINMVREGLGWAWLPKALSESNAAVDGISPLDVDMMFEGVKLPISLWCPQSKNIKDIKHSILRSIREQMQNYAQNDG</sequence>
<evidence type="ECO:0000256" key="1">
    <source>
        <dbReference type="ARBA" id="ARBA00009437"/>
    </source>
</evidence>
<dbReference type="Gene3D" id="1.10.10.10">
    <property type="entry name" value="Winged helix-like DNA-binding domain superfamily/Winged helix DNA-binding domain"/>
    <property type="match status" value="1"/>
</dbReference>
<dbReference type="PANTHER" id="PTHR30126:SF91">
    <property type="entry name" value="LYSR FAMILY TRANSCRIPTIONAL REGULATOR"/>
    <property type="match status" value="1"/>
</dbReference>
<reference evidence="6 7" key="1">
    <citation type="submission" date="2022-02" db="EMBL/GenBank/DDBJ databases">
        <title>The genome sequence of Shewanella sp. 3B26.</title>
        <authorList>
            <person name="Du J."/>
        </authorList>
    </citation>
    <scope>NUCLEOTIDE SEQUENCE [LARGE SCALE GENOMIC DNA]</scope>
    <source>
        <strain evidence="6 7">3B26</strain>
    </source>
</reference>